<keyword evidence="2" id="KW-1133">Transmembrane helix</keyword>
<gene>
    <name evidence="3" type="ORF">GCM10009867_08090</name>
</gene>
<dbReference type="Gene3D" id="3.40.390.10">
    <property type="entry name" value="Collagenase (Catalytic Domain)"/>
    <property type="match status" value="1"/>
</dbReference>
<dbReference type="InterPro" id="IPR024079">
    <property type="entry name" value="MetalloPept_cat_dom_sf"/>
</dbReference>
<sequence length="408" mass="43405">MGAGQVGTDGRVEIIHVERPTQCACGEPLRAGERAGLLAAEPSPVCLWCLADVQAGRPRPRRRHSVTEWPEQLALTSPGPSGAFAADRSGDDWSAAPTHLQVIDGERGVRHGRRRRMARGGRPRTVVSLLLTAVIVGGALWGIPQLMGADRSSLPISGITWGTNGIDYSQPDPVVPGSVQGIRAMWPPVPVDAKDEPLGRPPLSRSTSTDYVFMQRTGGPTSAPVAWDPCRPIHIVVNAADAPPEADRLLAEGASEISRATGLQFVVEGPTDEPPSEKRPAIDGARYGNRWSPVLLAWTNPTVVPRLAGDVAGLGGPDGATYAKSIDQHWVSGLVYLDGPTFRAILRRPDGWAQARAIVMHELGHLVGLTHVANPGELMAARNDGRTTFGDGDLEGLRQLGVGRCFTS</sequence>
<evidence type="ECO:0000313" key="3">
    <source>
        <dbReference type="EMBL" id="GAA2732369.1"/>
    </source>
</evidence>
<keyword evidence="2" id="KW-0812">Transmembrane</keyword>
<comment type="caution">
    <text evidence="3">The sequence shown here is derived from an EMBL/GenBank/DDBJ whole genome shotgun (WGS) entry which is preliminary data.</text>
</comment>
<evidence type="ECO:0008006" key="5">
    <source>
        <dbReference type="Google" id="ProtNLM"/>
    </source>
</evidence>
<evidence type="ECO:0000256" key="2">
    <source>
        <dbReference type="SAM" id="Phobius"/>
    </source>
</evidence>
<proteinExistence type="predicted"/>
<dbReference type="EMBL" id="BAAARN010000001">
    <property type="protein sequence ID" value="GAA2732369.1"/>
    <property type="molecule type" value="Genomic_DNA"/>
</dbReference>
<evidence type="ECO:0000256" key="1">
    <source>
        <dbReference type="SAM" id="MobiDB-lite"/>
    </source>
</evidence>
<keyword evidence="2" id="KW-0472">Membrane</keyword>
<evidence type="ECO:0000313" key="4">
    <source>
        <dbReference type="Proteomes" id="UP001501326"/>
    </source>
</evidence>
<reference evidence="3 4" key="1">
    <citation type="journal article" date="2019" name="Int. J. Syst. Evol. Microbiol.">
        <title>The Global Catalogue of Microorganisms (GCM) 10K type strain sequencing project: providing services to taxonomists for standard genome sequencing and annotation.</title>
        <authorList>
            <consortium name="The Broad Institute Genomics Platform"/>
            <consortium name="The Broad Institute Genome Sequencing Center for Infectious Disease"/>
            <person name="Wu L."/>
            <person name="Ma J."/>
        </authorList>
    </citation>
    <scope>NUCLEOTIDE SEQUENCE [LARGE SCALE GENOMIC DNA]</scope>
    <source>
        <strain evidence="3 4">JCM 16378</strain>
    </source>
</reference>
<keyword evidence="4" id="KW-1185">Reference proteome</keyword>
<protein>
    <recommendedName>
        <fullName evidence="5">Peptidase M10 metallopeptidase domain-containing protein</fullName>
    </recommendedName>
</protein>
<feature type="transmembrane region" description="Helical" evidence="2">
    <location>
        <begin position="123"/>
        <end position="143"/>
    </location>
</feature>
<organism evidence="3 4">
    <name type="scientific">Pedococcus aerophilus</name>
    <dbReference type="NCBI Taxonomy" id="436356"/>
    <lineage>
        <taxon>Bacteria</taxon>
        <taxon>Bacillati</taxon>
        <taxon>Actinomycetota</taxon>
        <taxon>Actinomycetes</taxon>
        <taxon>Micrococcales</taxon>
        <taxon>Intrasporangiaceae</taxon>
        <taxon>Pedococcus</taxon>
    </lineage>
</organism>
<feature type="region of interest" description="Disordered" evidence="1">
    <location>
        <begin position="59"/>
        <end position="97"/>
    </location>
</feature>
<name>A0ABN3UIC9_9MICO</name>
<dbReference type="Proteomes" id="UP001501326">
    <property type="component" value="Unassembled WGS sequence"/>
</dbReference>
<accession>A0ABN3UIC9</accession>
<dbReference type="SUPFAM" id="SSF55486">
    <property type="entry name" value="Metalloproteases ('zincins'), catalytic domain"/>
    <property type="match status" value="1"/>
</dbReference>